<dbReference type="Gene3D" id="3.30.460.10">
    <property type="entry name" value="Beta Polymerase, domain 2"/>
    <property type="match status" value="1"/>
</dbReference>
<protein>
    <submittedName>
        <fullName evidence="1">GrpB family protein</fullName>
    </submittedName>
</protein>
<dbReference type="PANTHER" id="PTHR34822:SF1">
    <property type="entry name" value="GRPB FAMILY PROTEIN"/>
    <property type="match status" value="1"/>
</dbReference>
<name>A0ABW0BP37_9ACTN</name>
<organism evidence="1 2">
    <name type="scientific">Nocardioides taihuensis</name>
    <dbReference type="NCBI Taxonomy" id="1835606"/>
    <lineage>
        <taxon>Bacteria</taxon>
        <taxon>Bacillati</taxon>
        <taxon>Actinomycetota</taxon>
        <taxon>Actinomycetes</taxon>
        <taxon>Propionibacteriales</taxon>
        <taxon>Nocardioidaceae</taxon>
        <taxon>Nocardioides</taxon>
    </lineage>
</organism>
<dbReference type="EMBL" id="JBHSKD010000023">
    <property type="protein sequence ID" value="MFC5178346.1"/>
    <property type="molecule type" value="Genomic_DNA"/>
</dbReference>
<dbReference type="PANTHER" id="PTHR34822">
    <property type="entry name" value="GRPB DOMAIN PROTEIN (AFU_ORTHOLOGUE AFUA_1G01530)"/>
    <property type="match status" value="1"/>
</dbReference>
<proteinExistence type="predicted"/>
<accession>A0ABW0BP37</accession>
<dbReference type="RefSeq" id="WP_378591927.1">
    <property type="nucleotide sequence ID" value="NZ_JBHSKD010000023.1"/>
</dbReference>
<comment type="caution">
    <text evidence="1">The sequence shown here is derived from an EMBL/GenBank/DDBJ whole genome shotgun (WGS) entry which is preliminary data.</text>
</comment>
<dbReference type="SUPFAM" id="SSF81301">
    <property type="entry name" value="Nucleotidyltransferase"/>
    <property type="match status" value="1"/>
</dbReference>
<reference evidence="2" key="1">
    <citation type="journal article" date="2019" name="Int. J. Syst. Evol. Microbiol.">
        <title>The Global Catalogue of Microorganisms (GCM) 10K type strain sequencing project: providing services to taxonomists for standard genome sequencing and annotation.</title>
        <authorList>
            <consortium name="The Broad Institute Genomics Platform"/>
            <consortium name="The Broad Institute Genome Sequencing Center for Infectious Disease"/>
            <person name="Wu L."/>
            <person name="Ma J."/>
        </authorList>
    </citation>
    <scope>NUCLEOTIDE SEQUENCE [LARGE SCALE GENOMIC DNA]</scope>
    <source>
        <strain evidence="2">DFY41</strain>
    </source>
</reference>
<gene>
    <name evidence="1" type="ORF">ACFPGP_16830</name>
</gene>
<keyword evidence="2" id="KW-1185">Reference proteome</keyword>
<dbReference type="Pfam" id="PF04229">
    <property type="entry name" value="GrpB"/>
    <property type="match status" value="1"/>
</dbReference>
<dbReference type="Proteomes" id="UP001596087">
    <property type="component" value="Unassembled WGS sequence"/>
</dbReference>
<evidence type="ECO:0000313" key="1">
    <source>
        <dbReference type="EMBL" id="MFC5178346.1"/>
    </source>
</evidence>
<dbReference type="InterPro" id="IPR043519">
    <property type="entry name" value="NT_sf"/>
</dbReference>
<dbReference type="InterPro" id="IPR007344">
    <property type="entry name" value="GrpB/CoaE"/>
</dbReference>
<sequence length="195" mass="21384">MPTTRLLIMPYDEQWPAEFAAIERLLRDALGPAAARIDHIGSTAVPGLAAKDVIDVQIGVAELDDPRLEPALARLGATRTDITSDHVPPGDVHGPGAWEKRYFRPPSSWRPTHLHVRETGRPNFRYALLFRDYLRHSVAAAGAYARIKVALARAHPTDVEAYYAVKDPVCDLVMEAAERWASSVGWSPDEAGGNG</sequence>
<evidence type="ECO:0000313" key="2">
    <source>
        <dbReference type="Proteomes" id="UP001596087"/>
    </source>
</evidence>